<feature type="non-terminal residue" evidence="1">
    <location>
        <position position="51"/>
    </location>
</feature>
<sequence>MEEKDRDKLVKERVEEKLWKERIHVHQISQFLEFGGSHKRFEITMGHMEDI</sequence>
<protein>
    <submittedName>
        <fullName evidence="1">Uncharacterized protein</fullName>
    </submittedName>
</protein>
<comment type="caution">
    <text evidence="1">The sequence shown here is derived from an EMBL/GenBank/DDBJ whole genome shotgun (WGS) entry which is preliminary data.</text>
</comment>
<dbReference type="Proteomes" id="UP000265520">
    <property type="component" value="Unassembled WGS sequence"/>
</dbReference>
<accession>A0A392SJD5</accession>
<proteinExistence type="predicted"/>
<evidence type="ECO:0000313" key="2">
    <source>
        <dbReference type="Proteomes" id="UP000265520"/>
    </source>
</evidence>
<name>A0A392SJD5_9FABA</name>
<organism evidence="1 2">
    <name type="scientific">Trifolium medium</name>
    <dbReference type="NCBI Taxonomy" id="97028"/>
    <lineage>
        <taxon>Eukaryota</taxon>
        <taxon>Viridiplantae</taxon>
        <taxon>Streptophyta</taxon>
        <taxon>Embryophyta</taxon>
        <taxon>Tracheophyta</taxon>
        <taxon>Spermatophyta</taxon>
        <taxon>Magnoliopsida</taxon>
        <taxon>eudicotyledons</taxon>
        <taxon>Gunneridae</taxon>
        <taxon>Pentapetalae</taxon>
        <taxon>rosids</taxon>
        <taxon>fabids</taxon>
        <taxon>Fabales</taxon>
        <taxon>Fabaceae</taxon>
        <taxon>Papilionoideae</taxon>
        <taxon>50 kb inversion clade</taxon>
        <taxon>NPAAA clade</taxon>
        <taxon>Hologalegina</taxon>
        <taxon>IRL clade</taxon>
        <taxon>Trifolieae</taxon>
        <taxon>Trifolium</taxon>
    </lineage>
</organism>
<reference evidence="1 2" key="1">
    <citation type="journal article" date="2018" name="Front. Plant Sci.">
        <title>Red Clover (Trifolium pratense) and Zigzag Clover (T. medium) - A Picture of Genomic Similarities and Differences.</title>
        <authorList>
            <person name="Dluhosova J."/>
            <person name="Istvanek J."/>
            <person name="Nedelnik J."/>
            <person name="Repkova J."/>
        </authorList>
    </citation>
    <scope>NUCLEOTIDE SEQUENCE [LARGE SCALE GENOMIC DNA]</scope>
    <source>
        <strain evidence="2">cv. 10/8</strain>
        <tissue evidence="1">Leaf</tissue>
    </source>
</reference>
<dbReference type="EMBL" id="LXQA010394149">
    <property type="protein sequence ID" value="MCI48981.1"/>
    <property type="molecule type" value="Genomic_DNA"/>
</dbReference>
<evidence type="ECO:0000313" key="1">
    <source>
        <dbReference type="EMBL" id="MCI48981.1"/>
    </source>
</evidence>
<dbReference type="AlphaFoldDB" id="A0A392SJD5"/>
<keyword evidence="2" id="KW-1185">Reference proteome</keyword>